<dbReference type="PANTHER" id="PTHR44591">
    <property type="entry name" value="STRESS RESPONSE REGULATOR PROTEIN 1"/>
    <property type="match status" value="1"/>
</dbReference>
<dbReference type="PROSITE" id="PS50110">
    <property type="entry name" value="RESPONSE_REGULATORY"/>
    <property type="match status" value="2"/>
</dbReference>
<dbReference type="STRING" id="207954.MED92_13758"/>
<evidence type="ECO:0000313" key="5">
    <source>
        <dbReference type="Proteomes" id="UP000243469"/>
    </source>
</evidence>
<feature type="domain" description="Response regulatory" evidence="3">
    <location>
        <begin position="10"/>
        <end position="127"/>
    </location>
</feature>
<dbReference type="SUPFAM" id="SSF52172">
    <property type="entry name" value="CheY-like"/>
    <property type="match status" value="2"/>
</dbReference>
<dbReference type="AlphaFoldDB" id="A0A2G6JQ16"/>
<feature type="modified residue" description="4-aspartylphosphate" evidence="2">
    <location>
        <position position="195"/>
    </location>
</feature>
<sequence length="264" mass="29034">MSELTSSDLNILLVEPSAMQRKIMCNELNKVQIKAIDEADSVSAASKRIQAVKPDLVISSLYLPDGSAMDLLQFIRQSEELTDLPFMLVSSETRHSELDQFKQAGVIAILPKPFSHDNLVTAINSTLDLLSDSELELEYYDPALLRILVVDDSSMARNIITKVLENLGITQITQAVNGAEAMQLLPNGFDLVVTDYNMPEVNGLELTEFIRSSAEFSHLPIMMVTSESSQAYLNNVAKSGVNAMTDKPFEPATVKQLLANILEG</sequence>
<dbReference type="InterPro" id="IPR011006">
    <property type="entry name" value="CheY-like_superfamily"/>
</dbReference>
<dbReference type="Pfam" id="PF00072">
    <property type="entry name" value="Response_reg"/>
    <property type="match status" value="2"/>
</dbReference>
<feature type="domain" description="Response regulatory" evidence="3">
    <location>
        <begin position="146"/>
        <end position="262"/>
    </location>
</feature>
<reference evidence="4 5" key="1">
    <citation type="submission" date="2017-10" db="EMBL/GenBank/DDBJ databases">
        <title>Novel microbial diversity and functional potential in the marine mammal oral microbiome.</title>
        <authorList>
            <person name="Dudek N.K."/>
            <person name="Sun C.L."/>
            <person name="Burstein D."/>
            <person name="Kantor R.S."/>
            <person name="Aliaga Goltsman D.S."/>
            <person name="Bik E.M."/>
            <person name="Thomas B.C."/>
            <person name="Banfield J.F."/>
            <person name="Relman D.A."/>
        </authorList>
    </citation>
    <scope>NUCLEOTIDE SEQUENCE [LARGE SCALE GENOMIC DNA]</scope>
    <source>
        <strain evidence="4">DOLJORAL78_47_21</strain>
    </source>
</reference>
<keyword evidence="1 2" id="KW-0597">Phosphoprotein</keyword>
<dbReference type="EMBL" id="PDSH01000003">
    <property type="protein sequence ID" value="PIE25527.1"/>
    <property type="molecule type" value="Genomic_DNA"/>
</dbReference>
<protein>
    <submittedName>
        <fullName evidence="4">Two-component system response regulator</fullName>
    </submittedName>
</protein>
<dbReference type="InterPro" id="IPR050595">
    <property type="entry name" value="Bact_response_regulator"/>
</dbReference>
<dbReference type="GO" id="GO:0000160">
    <property type="term" value="P:phosphorelay signal transduction system"/>
    <property type="evidence" value="ECO:0007669"/>
    <property type="project" value="InterPro"/>
</dbReference>
<evidence type="ECO:0000259" key="3">
    <source>
        <dbReference type="PROSITE" id="PS50110"/>
    </source>
</evidence>
<evidence type="ECO:0000256" key="1">
    <source>
        <dbReference type="ARBA" id="ARBA00022553"/>
    </source>
</evidence>
<comment type="caution">
    <text evidence="2">Lacks conserved residue(s) required for the propagation of feature annotation.</text>
</comment>
<dbReference type="Proteomes" id="UP000243469">
    <property type="component" value="Unassembled WGS sequence"/>
</dbReference>
<dbReference type="SMART" id="SM00448">
    <property type="entry name" value="REC"/>
    <property type="match status" value="2"/>
</dbReference>
<dbReference type="PANTHER" id="PTHR44591:SF3">
    <property type="entry name" value="RESPONSE REGULATORY DOMAIN-CONTAINING PROTEIN"/>
    <property type="match status" value="1"/>
</dbReference>
<name>A0A2G6JQ16_NEPCE</name>
<gene>
    <name evidence="4" type="ORF">CSA60_00130</name>
</gene>
<comment type="caution">
    <text evidence="4">The sequence shown here is derived from an EMBL/GenBank/DDBJ whole genome shotgun (WGS) entry which is preliminary data.</text>
</comment>
<evidence type="ECO:0000313" key="4">
    <source>
        <dbReference type="EMBL" id="PIE25527.1"/>
    </source>
</evidence>
<dbReference type="Gene3D" id="3.40.50.2300">
    <property type="match status" value="2"/>
</dbReference>
<dbReference type="InterPro" id="IPR001789">
    <property type="entry name" value="Sig_transdc_resp-reg_receiver"/>
</dbReference>
<evidence type="ECO:0000256" key="2">
    <source>
        <dbReference type="PROSITE-ProRule" id="PRU00169"/>
    </source>
</evidence>
<proteinExistence type="predicted"/>
<accession>A0A2G6JQ16</accession>
<organism evidence="4 5">
    <name type="scientific">Neptuniibacter caesariensis</name>
    <dbReference type="NCBI Taxonomy" id="207954"/>
    <lineage>
        <taxon>Bacteria</taxon>
        <taxon>Pseudomonadati</taxon>
        <taxon>Pseudomonadota</taxon>
        <taxon>Gammaproteobacteria</taxon>
        <taxon>Oceanospirillales</taxon>
        <taxon>Oceanospirillaceae</taxon>
        <taxon>Neptuniibacter</taxon>
    </lineage>
</organism>